<comment type="similarity">
    <text evidence="1 4">Belongs to the type-B carboxylesterase/lipase family.</text>
</comment>
<dbReference type="Pfam" id="PF00135">
    <property type="entry name" value="COesterase"/>
    <property type="match status" value="1"/>
</dbReference>
<accession>A0A6V7TJ03</accession>
<gene>
    <name evidence="6" type="ORF">MENT_LOCUS520</name>
</gene>
<dbReference type="Gene3D" id="3.40.50.1820">
    <property type="entry name" value="alpha/beta hydrolase"/>
    <property type="match status" value="1"/>
</dbReference>
<dbReference type="PANTHER" id="PTHR43903">
    <property type="entry name" value="NEUROLIGIN"/>
    <property type="match status" value="1"/>
</dbReference>
<keyword evidence="3 4" id="KW-0378">Hydrolase</keyword>
<evidence type="ECO:0000256" key="4">
    <source>
        <dbReference type="RuleBase" id="RU361235"/>
    </source>
</evidence>
<evidence type="ECO:0000313" key="7">
    <source>
        <dbReference type="Proteomes" id="UP000580250"/>
    </source>
</evidence>
<sequence length="596" mass="68134">MAKRKSALNLPHPVLNTGCHNRHATIDLATQNIYIVLQTTYGTIRGFPLNIDEDTTPKTVKMFLGIPFAKPPINQLRFEKPQEPKKWKNIKDSTERAPACFPHVKKGMMTLEKDHSEDCLYMDIATPAWESDDGHLYPVLVFIHGGGYQTGTTREIPEEAMAKKYAKNNIVFNFPKGFASTGDENFAGNYGLWDQLRALQFVLDNIERFGGDPQRITISGFSAGAASVSALSISPLSNNLFQQTIQMSGTFFSEWSVSNRVVFETEKMAKFVGCDDTLDDSKELKKCLRGKTVEELMDAVERMGSARMEPNSLLFTPRIDADFFPNDVKTLLQNAPTKRNFIGVADTEALTFILLLDKENSMDGGMSVKPEEIENYNRKKFENFVRNIIAPKNAFVNENEGSEVQQKIIDFYLSDNGKIDGKNKKEEALYFLKKYLDLTTDLMFIVPMLQEVHYKFEKGWPVFMYMIDYYNKKYYPKNIPIKGSYHCVELPALFNITECPFHIEEFSEEDLEFENVLLTSVVNFVTTGNPSISTLKWHNLNTKNPLQFARLNPTNPKMESALYPEKLQFWQKLTENYSFDVIRGINKETLKSKDEL</sequence>
<organism evidence="6 7">
    <name type="scientific">Meloidogyne enterolobii</name>
    <name type="common">Root-knot nematode worm</name>
    <name type="synonym">Meloidogyne mayaguensis</name>
    <dbReference type="NCBI Taxonomy" id="390850"/>
    <lineage>
        <taxon>Eukaryota</taxon>
        <taxon>Metazoa</taxon>
        <taxon>Ecdysozoa</taxon>
        <taxon>Nematoda</taxon>
        <taxon>Chromadorea</taxon>
        <taxon>Rhabditida</taxon>
        <taxon>Tylenchina</taxon>
        <taxon>Tylenchomorpha</taxon>
        <taxon>Tylenchoidea</taxon>
        <taxon>Meloidogynidae</taxon>
        <taxon>Meloidogyninae</taxon>
        <taxon>Meloidogyne</taxon>
    </lineage>
</organism>
<dbReference type="InterPro" id="IPR051093">
    <property type="entry name" value="Neuroligin/BSAL"/>
</dbReference>
<evidence type="ECO:0000256" key="3">
    <source>
        <dbReference type="ARBA" id="ARBA00022801"/>
    </source>
</evidence>
<keyword evidence="2" id="KW-0719">Serine esterase</keyword>
<name>A0A6V7TJ03_MELEN</name>
<evidence type="ECO:0000259" key="5">
    <source>
        <dbReference type="Pfam" id="PF00135"/>
    </source>
</evidence>
<dbReference type="PROSITE" id="PS00122">
    <property type="entry name" value="CARBOXYLESTERASE_B_1"/>
    <property type="match status" value="1"/>
</dbReference>
<dbReference type="Proteomes" id="UP000580250">
    <property type="component" value="Unassembled WGS sequence"/>
</dbReference>
<comment type="caution">
    <text evidence="6">The sequence shown here is derived from an EMBL/GenBank/DDBJ whole genome shotgun (WGS) entry which is preliminary data.</text>
</comment>
<dbReference type="EC" id="3.1.1.-" evidence="4"/>
<feature type="domain" description="Carboxylesterase type B" evidence="5">
    <location>
        <begin position="36"/>
        <end position="570"/>
    </location>
</feature>
<dbReference type="OrthoDB" id="6846267at2759"/>
<protein>
    <recommendedName>
        <fullName evidence="4">Carboxylic ester hydrolase</fullName>
        <ecNumber evidence="4">3.1.1.-</ecNumber>
    </recommendedName>
</protein>
<dbReference type="EMBL" id="CAJEWN010000002">
    <property type="protein sequence ID" value="CAD2123596.1"/>
    <property type="molecule type" value="Genomic_DNA"/>
</dbReference>
<dbReference type="InterPro" id="IPR029058">
    <property type="entry name" value="AB_hydrolase_fold"/>
</dbReference>
<dbReference type="InterPro" id="IPR019826">
    <property type="entry name" value="Carboxylesterase_B_AS"/>
</dbReference>
<evidence type="ECO:0000313" key="6">
    <source>
        <dbReference type="EMBL" id="CAD2123596.1"/>
    </source>
</evidence>
<dbReference type="InterPro" id="IPR002018">
    <property type="entry name" value="CarbesteraseB"/>
</dbReference>
<reference evidence="6 7" key="1">
    <citation type="submission" date="2020-08" db="EMBL/GenBank/DDBJ databases">
        <authorList>
            <person name="Koutsovoulos G."/>
            <person name="Danchin GJ E."/>
        </authorList>
    </citation>
    <scope>NUCLEOTIDE SEQUENCE [LARGE SCALE GENOMIC DNA]</scope>
</reference>
<dbReference type="AlphaFoldDB" id="A0A6V7TJ03"/>
<dbReference type="SUPFAM" id="SSF53474">
    <property type="entry name" value="alpha/beta-Hydrolases"/>
    <property type="match status" value="1"/>
</dbReference>
<evidence type="ECO:0000256" key="2">
    <source>
        <dbReference type="ARBA" id="ARBA00022487"/>
    </source>
</evidence>
<proteinExistence type="inferred from homology"/>
<evidence type="ECO:0000256" key="1">
    <source>
        <dbReference type="ARBA" id="ARBA00005964"/>
    </source>
</evidence>
<dbReference type="GO" id="GO:0052689">
    <property type="term" value="F:carboxylic ester hydrolase activity"/>
    <property type="evidence" value="ECO:0007669"/>
    <property type="project" value="UniProtKB-KW"/>
</dbReference>